<proteinExistence type="predicted"/>
<dbReference type="InterPro" id="IPR019094">
    <property type="entry name" value="Phage_SP-beta_YorD"/>
</dbReference>
<sequence>MNIKKAILHMYPEAKPDQDFIVFDDGEGPYIAKWDVRDAQHQIVPKPSKEQLEMAYQTAVNAEKSNSPAGSPDDPLSGVKQQNAMLLMTLALKEVELKDLKKQNAGILLTLAKNNIR</sequence>
<dbReference type="InterPro" id="IPR035950">
    <property type="entry name" value="XkdW-like_sf"/>
</dbReference>
<dbReference type="RefSeq" id="WP_108530147.1">
    <property type="nucleotide sequence ID" value="NZ_PYHP01000007.1"/>
</dbReference>
<accession>A0A2T6G9F9</accession>
<dbReference type="Proteomes" id="UP000244184">
    <property type="component" value="Unassembled WGS sequence"/>
</dbReference>
<comment type="caution">
    <text evidence="3">The sequence shown here is derived from an EMBL/GenBank/DDBJ whole genome shotgun (WGS) entry which is preliminary data.</text>
</comment>
<dbReference type="AlphaFoldDB" id="A0A2T6G9F9"/>
<feature type="domain" description="Bacteriophage SP-beta YorD" evidence="2">
    <location>
        <begin position="4"/>
        <end position="63"/>
    </location>
</feature>
<dbReference type="SUPFAM" id="SSF159865">
    <property type="entry name" value="XkdW-like"/>
    <property type="match status" value="1"/>
</dbReference>
<reference evidence="3 4" key="1">
    <citation type="submission" date="2018-03" db="EMBL/GenBank/DDBJ databases">
        <title>Genome sequence of Paenibacillus elgii strain AC13 an antimicrobial compound producing bacteria.</title>
        <authorList>
            <person name="Kurokawa A.S."/>
            <person name="Araujo J.F."/>
            <person name="Costa R.A."/>
            <person name="Ortega D.B."/>
            <person name="Pires A.S."/>
            <person name="Pappas G.J.Jr."/>
            <person name="Franco O.L."/>
            <person name="Barreto C."/>
            <person name="Magalhaes B.S."/>
            <person name="Kruger R.H."/>
        </authorList>
    </citation>
    <scope>NUCLEOTIDE SEQUENCE [LARGE SCALE GENOMIC DNA]</scope>
    <source>
        <strain evidence="3 4">AC13</strain>
    </source>
</reference>
<evidence type="ECO:0000259" key="2">
    <source>
        <dbReference type="Pfam" id="PF09636"/>
    </source>
</evidence>
<dbReference type="EMBL" id="PYHP01000007">
    <property type="protein sequence ID" value="PUA40771.1"/>
    <property type="molecule type" value="Genomic_DNA"/>
</dbReference>
<protein>
    <recommendedName>
        <fullName evidence="2">Bacteriophage SP-beta YorD domain-containing protein</fullName>
    </recommendedName>
</protein>
<name>A0A2T6G9F9_9BACL</name>
<dbReference type="Gene3D" id="3.30.56.60">
    <property type="entry name" value="XkdW-like"/>
    <property type="match status" value="1"/>
</dbReference>
<evidence type="ECO:0000313" key="3">
    <source>
        <dbReference type="EMBL" id="PUA40771.1"/>
    </source>
</evidence>
<feature type="compositionally biased region" description="Polar residues" evidence="1">
    <location>
        <begin position="59"/>
        <end position="69"/>
    </location>
</feature>
<dbReference type="Pfam" id="PF09636">
    <property type="entry name" value="XkdW"/>
    <property type="match status" value="1"/>
</dbReference>
<feature type="region of interest" description="Disordered" evidence="1">
    <location>
        <begin position="59"/>
        <end position="78"/>
    </location>
</feature>
<evidence type="ECO:0000313" key="4">
    <source>
        <dbReference type="Proteomes" id="UP000244184"/>
    </source>
</evidence>
<gene>
    <name evidence="3" type="ORF">C8Z91_02785</name>
</gene>
<organism evidence="3 4">
    <name type="scientific">Paenibacillus elgii</name>
    <dbReference type="NCBI Taxonomy" id="189691"/>
    <lineage>
        <taxon>Bacteria</taxon>
        <taxon>Bacillati</taxon>
        <taxon>Bacillota</taxon>
        <taxon>Bacilli</taxon>
        <taxon>Bacillales</taxon>
        <taxon>Paenibacillaceae</taxon>
        <taxon>Paenibacillus</taxon>
    </lineage>
</organism>
<evidence type="ECO:0000256" key="1">
    <source>
        <dbReference type="SAM" id="MobiDB-lite"/>
    </source>
</evidence>